<keyword evidence="2" id="KW-1185">Reference proteome</keyword>
<reference evidence="1" key="1">
    <citation type="submission" date="2020-08" db="EMBL/GenBank/DDBJ databases">
        <title>Genome public.</title>
        <authorList>
            <person name="Liu C."/>
            <person name="Sun Q."/>
        </authorList>
    </citation>
    <scope>NUCLEOTIDE SEQUENCE</scope>
    <source>
        <strain evidence="1">NSJ-28</strain>
    </source>
</reference>
<dbReference type="AlphaFoldDB" id="A0A923LXR2"/>
<sequence length="256" mass="27583">MVYTKNLILVCTGRDTVYAAKHGIPVLHLCLGITPTGALQRLQLPTVQARCLLGLCDPPRSLADCNADRLAADLVFEAKRTDAPGVFADFEHDTPRGRMLLAAFDKALHEAEIPFYVPLACGRSLTHAILTTPTALSGGSLTDYISSLQGIYGAARIAAFLQPVSQDFTLPSNSPNGKPLTNTERETLLGRTGSQTFFSRELCAKYFTYTDSEGRAHFVLFDDASTLEAKLAQLSGCGVQAVFALFPDAKQLLSPS</sequence>
<organism evidence="1 2">
    <name type="scientific">Agathobaculum faecis</name>
    <dbReference type="NCBI Taxonomy" id="2763013"/>
    <lineage>
        <taxon>Bacteria</taxon>
        <taxon>Bacillati</taxon>
        <taxon>Bacillota</taxon>
        <taxon>Clostridia</taxon>
        <taxon>Eubacteriales</taxon>
        <taxon>Butyricicoccaceae</taxon>
        <taxon>Agathobaculum</taxon>
    </lineage>
</organism>
<comment type="caution">
    <text evidence="1">The sequence shown here is derived from an EMBL/GenBank/DDBJ whole genome shotgun (WGS) entry which is preliminary data.</text>
</comment>
<accession>A0A923LXR2</accession>
<dbReference type="EMBL" id="JACOPL010000014">
    <property type="protein sequence ID" value="MBC5726336.1"/>
    <property type="molecule type" value="Genomic_DNA"/>
</dbReference>
<evidence type="ECO:0000313" key="2">
    <source>
        <dbReference type="Proteomes" id="UP000606499"/>
    </source>
</evidence>
<name>A0A923LXR2_9FIRM</name>
<dbReference type="RefSeq" id="WP_054328082.1">
    <property type="nucleotide sequence ID" value="NZ_JACOPL010000014.1"/>
</dbReference>
<proteinExistence type="predicted"/>
<gene>
    <name evidence="1" type="ORF">H8S45_12815</name>
</gene>
<dbReference type="Proteomes" id="UP000606499">
    <property type="component" value="Unassembled WGS sequence"/>
</dbReference>
<evidence type="ECO:0000313" key="1">
    <source>
        <dbReference type="EMBL" id="MBC5726336.1"/>
    </source>
</evidence>
<protein>
    <submittedName>
        <fullName evidence="1">Uncharacterized protein</fullName>
    </submittedName>
</protein>